<evidence type="ECO:0000313" key="2">
    <source>
        <dbReference type="EMBL" id="EAU45296.1"/>
    </source>
</evidence>
<dbReference type="RefSeq" id="WP_007796942.1">
    <property type="nucleotide sequence ID" value="NZ_DS022276.1"/>
</dbReference>
<dbReference type="STRING" id="314265.R2601_17202"/>
<proteinExistence type="predicted"/>
<gene>
    <name evidence="2" type="ORF">R2601_17202</name>
</gene>
<name>Q0FM29_SALBH</name>
<dbReference type="AlphaFoldDB" id="Q0FM29"/>
<organism evidence="2 3">
    <name type="scientific">Salipiger bermudensis (strain DSM 26914 / JCM 13377 / KCTC 12554 / HTCC2601)</name>
    <name type="common">Pelagibaca bermudensis</name>
    <dbReference type="NCBI Taxonomy" id="314265"/>
    <lineage>
        <taxon>Bacteria</taxon>
        <taxon>Pseudomonadati</taxon>
        <taxon>Pseudomonadota</taxon>
        <taxon>Alphaproteobacteria</taxon>
        <taxon>Rhodobacterales</taxon>
        <taxon>Roseobacteraceae</taxon>
        <taxon>Salipiger</taxon>
    </lineage>
</organism>
<dbReference type="OrthoDB" id="8279740at2"/>
<accession>Q0FM29</accession>
<comment type="caution">
    <text evidence="2">The sequence shown here is derived from an EMBL/GenBank/DDBJ whole genome shotgun (WGS) entry which is preliminary data.</text>
</comment>
<reference evidence="2 3" key="1">
    <citation type="journal article" date="2010" name="J. Bacteriol.">
        <title>Genome sequences of Pelagibaca bermudensis HTCC2601T and Maritimibacter alkaliphilus HTCC2654T, the type strains of two marine Roseobacter genera.</title>
        <authorList>
            <person name="Thrash J.C."/>
            <person name="Cho J.C."/>
            <person name="Ferriera S."/>
            <person name="Johnson J."/>
            <person name="Vergin K.L."/>
            <person name="Giovannoni S.J."/>
        </authorList>
    </citation>
    <scope>NUCLEOTIDE SEQUENCE [LARGE SCALE GENOMIC DNA]</scope>
    <source>
        <strain evidence="3">DSM 26914 / JCM 13377 / KCTC 12554 / HTCC2601</strain>
    </source>
</reference>
<protein>
    <recommendedName>
        <fullName evidence="1">4Fe-4S ferredoxin-type domain-containing protein</fullName>
    </recommendedName>
</protein>
<evidence type="ECO:0000259" key="1">
    <source>
        <dbReference type="PROSITE" id="PS51379"/>
    </source>
</evidence>
<dbReference type="PROSITE" id="PS51379">
    <property type="entry name" value="4FE4S_FER_2"/>
    <property type="match status" value="1"/>
</dbReference>
<dbReference type="Proteomes" id="UP000006230">
    <property type="component" value="Unassembled WGS sequence"/>
</dbReference>
<dbReference type="EMBL" id="AATQ01000029">
    <property type="protein sequence ID" value="EAU45296.1"/>
    <property type="molecule type" value="Genomic_DNA"/>
</dbReference>
<dbReference type="InterPro" id="IPR017896">
    <property type="entry name" value="4Fe4S_Fe-S-bd"/>
</dbReference>
<dbReference type="eggNOG" id="COG1600">
    <property type="taxonomic scope" value="Bacteria"/>
</dbReference>
<feature type="domain" description="4Fe-4S ferredoxin-type" evidence="1">
    <location>
        <begin position="135"/>
        <end position="166"/>
    </location>
</feature>
<dbReference type="HOGENOM" id="CLU_093830_0_0_5"/>
<keyword evidence="3" id="KW-1185">Reference proteome</keyword>
<evidence type="ECO:0000313" key="3">
    <source>
        <dbReference type="Proteomes" id="UP000006230"/>
    </source>
</evidence>
<sequence length="227" mass="23964">MSLAALSGAARACGLAMRGAFHPLPDDHAPEGTGTLVLLGPDEPGLWTLFEASPEYEDGRPDPLDRWSARVLGGLAQRFGGTAVLPSDGPPWPPFLRWAERSGQAFPSPIGLSAHAEVGLMISYRGAIALPERLPLPAASPSPCETCATRPCTTACPIGALGTGAPYDVPACQRFLHSAEGQSCRTRGCRARCACPLSQNLQRQNQQAAFHMAAFMGNWDDNKGESA</sequence>